<dbReference type="Proteomes" id="UP000321926">
    <property type="component" value="Unassembled WGS sequence"/>
</dbReference>
<dbReference type="EMBL" id="VRTY01000056">
    <property type="protein sequence ID" value="TXK37803.1"/>
    <property type="molecule type" value="Genomic_DNA"/>
</dbReference>
<sequence length="60" mass="6313">MLLTVLILTLLASPACQRKGLKCPKPSKSSATIGGPGGKSIEGVKVQTDKNGLVKKKKFF</sequence>
<evidence type="ECO:0000313" key="1">
    <source>
        <dbReference type="EMBL" id="TXK37803.1"/>
    </source>
</evidence>
<accession>A0A5C8JLS4</accession>
<proteinExistence type="predicted"/>
<dbReference type="OrthoDB" id="853660at2"/>
<evidence type="ECO:0000313" key="2">
    <source>
        <dbReference type="Proteomes" id="UP000321926"/>
    </source>
</evidence>
<reference evidence="1 2" key="1">
    <citation type="submission" date="2019-08" db="EMBL/GenBank/DDBJ databases">
        <authorList>
            <person name="Shi S."/>
        </authorList>
    </citation>
    <scope>NUCLEOTIDE SEQUENCE [LARGE SCALE GENOMIC DNA]</scope>
    <source>
        <strain evidence="1 2">GY10130</strain>
    </source>
</reference>
<protein>
    <submittedName>
        <fullName evidence="1">Uncharacterized protein</fullName>
    </submittedName>
</protein>
<organism evidence="1 2">
    <name type="scientific">Pontibacter qinzhouensis</name>
    <dbReference type="NCBI Taxonomy" id="2603253"/>
    <lineage>
        <taxon>Bacteria</taxon>
        <taxon>Pseudomonadati</taxon>
        <taxon>Bacteroidota</taxon>
        <taxon>Cytophagia</taxon>
        <taxon>Cytophagales</taxon>
        <taxon>Hymenobacteraceae</taxon>
        <taxon>Pontibacter</taxon>
    </lineage>
</organism>
<name>A0A5C8JLS4_9BACT</name>
<gene>
    <name evidence="1" type="ORF">FVR03_14750</name>
</gene>
<dbReference type="AlphaFoldDB" id="A0A5C8JLS4"/>
<keyword evidence="2" id="KW-1185">Reference proteome</keyword>
<comment type="caution">
    <text evidence="1">The sequence shown here is derived from an EMBL/GenBank/DDBJ whole genome shotgun (WGS) entry which is preliminary data.</text>
</comment>